<comment type="caution">
    <text evidence="1">The sequence shown here is derived from an EMBL/GenBank/DDBJ whole genome shotgun (WGS) entry which is preliminary data.</text>
</comment>
<reference evidence="1 2" key="1">
    <citation type="submission" date="2023-07" db="EMBL/GenBank/DDBJ databases">
        <title>Sequencing the genomes of 1000 actinobacteria strains.</title>
        <authorList>
            <person name="Klenk H.-P."/>
        </authorList>
    </citation>
    <scope>NUCLEOTIDE SEQUENCE [LARGE SCALE GENOMIC DNA]</scope>
    <source>
        <strain evidence="1 2">DSM 44508</strain>
    </source>
</reference>
<evidence type="ECO:0000313" key="1">
    <source>
        <dbReference type="EMBL" id="MDR7355791.1"/>
    </source>
</evidence>
<organism evidence="1 2">
    <name type="scientific">Corynebacterium felinum</name>
    <dbReference type="NCBI Taxonomy" id="131318"/>
    <lineage>
        <taxon>Bacteria</taxon>
        <taxon>Bacillati</taxon>
        <taxon>Actinomycetota</taxon>
        <taxon>Actinomycetes</taxon>
        <taxon>Mycobacteriales</taxon>
        <taxon>Corynebacteriaceae</taxon>
        <taxon>Corynebacterium</taxon>
    </lineage>
</organism>
<accession>A0ABU2BBN9</accession>
<proteinExistence type="predicted"/>
<dbReference type="EMBL" id="JAVDYF010000001">
    <property type="protein sequence ID" value="MDR7355791.1"/>
    <property type="molecule type" value="Genomic_DNA"/>
</dbReference>
<sequence>MSQQDMPCNSNALINCSESRQATFHVSRATGLLGATPKVTSLAIKSATRSSPKRYTIVTTPLRTTRSQHLRFCHTFSSQFLLHVPSVLSVAPSANAMIAVPINVPQPVGRKGLCFCARFMKLQALLPLPVMHVFHKASGYRHIHEALKGVSLKISHLIVVRQHAKENNNLFVCLAGTSIRTDRVA</sequence>
<keyword evidence="2" id="KW-1185">Reference proteome</keyword>
<evidence type="ECO:0000313" key="2">
    <source>
        <dbReference type="Proteomes" id="UP001183619"/>
    </source>
</evidence>
<name>A0ABU2BBN9_9CORY</name>
<protein>
    <submittedName>
        <fullName evidence="1">Uncharacterized protein</fullName>
    </submittedName>
</protein>
<gene>
    <name evidence="1" type="ORF">J2S37_002329</name>
</gene>
<dbReference type="Proteomes" id="UP001183619">
    <property type="component" value="Unassembled WGS sequence"/>
</dbReference>